<dbReference type="Proteomes" id="UP001218629">
    <property type="component" value="Chromosome"/>
</dbReference>
<keyword evidence="1 6" id="KW-0489">Methyltransferase</keyword>
<dbReference type="PANTHER" id="PTHR43464">
    <property type="entry name" value="METHYLTRANSFERASE"/>
    <property type="match status" value="1"/>
</dbReference>
<gene>
    <name evidence="6" type="ORF">MOV08_38720</name>
</gene>
<evidence type="ECO:0000256" key="1">
    <source>
        <dbReference type="ARBA" id="ARBA00022603"/>
    </source>
</evidence>
<name>A0ABY8AMA4_9ACTN</name>
<keyword evidence="3" id="KW-0949">S-adenosyl-L-methionine</keyword>
<evidence type="ECO:0000256" key="4">
    <source>
        <dbReference type="SAM" id="MobiDB-lite"/>
    </source>
</evidence>
<keyword evidence="7" id="KW-1185">Reference proteome</keyword>
<protein>
    <submittedName>
        <fullName evidence="6">Class I SAM-dependent methyltransferase</fullName>
    </submittedName>
</protein>
<dbReference type="InterPro" id="IPR013216">
    <property type="entry name" value="Methyltransf_11"/>
</dbReference>
<evidence type="ECO:0000256" key="3">
    <source>
        <dbReference type="ARBA" id="ARBA00022691"/>
    </source>
</evidence>
<accession>A0ABY8AMA4</accession>
<dbReference type="Pfam" id="PF08241">
    <property type="entry name" value="Methyltransf_11"/>
    <property type="match status" value="1"/>
</dbReference>
<dbReference type="InterPro" id="IPR029063">
    <property type="entry name" value="SAM-dependent_MTases_sf"/>
</dbReference>
<dbReference type="Gene3D" id="3.40.50.150">
    <property type="entry name" value="Vaccinia Virus protein VP39"/>
    <property type="match status" value="1"/>
</dbReference>
<evidence type="ECO:0000313" key="7">
    <source>
        <dbReference type="Proteomes" id="UP001218629"/>
    </source>
</evidence>
<dbReference type="GO" id="GO:0032259">
    <property type="term" value="P:methylation"/>
    <property type="evidence" value="ECO:0007669"/>
    <property type="project" value="UniProtKB-KW"/>
</dbReference>
<dbReference type="PANTHER" id="PTHR43464:SF19">
    <property type="entry name" value="UBIQUINONE BIOSYNTHESIS O-METHYLTRANSFERASE, MITOCHONDRIAL"/>
    <property type="match status" value="1"/>
</dbReference>
<feature type="region of interest" description="Disordered" evidence="4">
    <location>
        <begin position="1"/>
        <end position="24"/>
    </location>
</feature>
<evidence type="ECO:0000313" key="6">
    <source>
        <dbReference type="EMBL" id="WEB44637.1"/>
    </source>
</evidence>
<proteinExistence type="predicted"/>
<feature type="domain" description="Methyltransferase type 11" evidence="5">
    <location>
        <begin position="67"/>
        <end position="159"/>
    </location>
</feature>
<dbReference type="SUPFAM" id="SSF53335">
    <property type="entry name" value="S-adenosyl-L-methionine-dependent methyltransferases"/>
    <property type="match status" value="1"/>
</dbReference>
<dbReference type="RefSeq" id="WP_275310805.1">
    <property type="nucleotide sequence ID" value="NZ_CP095749.1"/>
</dbReference>
<dbReference type="CDD" id="cd02440">
    <property type="entry name" value="AdoMet_MTases"/>
    <property type="match status" value="1"/>
</dbReference>
<organism evidence="6 7">
    <name type="scientific">Streptomyces yunnanensis</name>
    <dbReference type="NCBI Taxonomy" id="156453"/>
    <lineage>
        <taxon>Bacteria</taxon>
        <taxon>Bacillati</taxon>
        <taxon>Actinomycetota</taxon>
        <taxon>Actinomycetes</taxon>
        <taxon>Kitasatosporales</taxon>
        <taxon>Streptomycetaceae</taxon>
        <taxon>Streptomyces</taxon>
    </lineage>
</organism>
<evidence type="ECO:0000256" key="2">
    <source>
        <dbReference type="ARBA" id="ARBA00022679"/>
    </source>
</evidence>
<dbReference type="GO" id="GO:0008168">
    <property type="term" value="F:methyltransferase activity"/>
    <property type="evidence" value="ECO:0007669"/>
    <property type="project" value="UniProtKB-KW"/>
</dbReference>
<sequence length="263" mass="28731">MERVTDVTDTTDVTDGSAQSAGRDQVNDYDSFAEVYSAENENSLVNAYYERPAMLALAGDVAGRRILDAGCGSGPLSAALRDRGAVVTGIDVSARMLALARRRLGDDVALHLADLSDPLPFGDGTFDDVVASLVLHYLEDWGPTLTELRRVLRPGGRLIASVDHPFVAYTIQDPRPDYFATTSYTFDWMFNGQTVPMKFWRKSLHAMTEAFATAGFRLSTISEPQPDPAARELFPDGFQDLSTKTCFLFFVVEVPPSATGSDD</sequence>
<evidence type="ECO:0000259" key="5">
    <source>
        <dbReference type="Pfam" id="PF08241"/>
    </source>
</evidence>
<keyword evidence="2" id="KW-0808">Transferase</keyword>
<reference evidence="6 7" key="1">
    <citation type="submission" date="2022-03" db="EMBL/GenBank/DDBJ databases">
        <title>Streptomyces yunnanensis P86,complete genome.</title>
        <authorList>
            <person name="Chen S."/>
            <person name="Zhang Q."/>
        </authorList>
    </citation>
    <scope>NUCLEOTIDE SEQUENCE [LARGE SCALE GENOMIC DNA]</scope>
    <source>
        <strain evidence="6 7">P86</strain>
    </source>
</reference>
<dbReference type="EMBL" id="CP095749">
    <property type="protein sequence ID" value="WEB44637.1"/>
    <property type="molecule type" value="Genomic_DNA"/>
</dbReference>